<dbReference type="Proteomes" id="UP000036681">
    <property type="component" value="Unplaced"/>
</dbReference>
<evidence type="ECO:0000256" key="5">
    <source>
        <dbReference type="ARBA" id="ARBA00022989"/>
    </source>
</evidence>
<feature type="transmembrane region" description="Helical" evidence="7">
    <location>
        <begin position="250"/>
        <end position="273"/>
    </location>
</feature>
<feature type="transmembrane region" description="Helical" evidence="7">
    <location>
        <begin position="393"/>
        <end position="414"/>
    </location>
</feature>
<dbReference type="InterPro" id="IPR004240">
    <property type="entry name" value="EMP70"/>
</dbReference>
<evidence type="ECO:0000256" key="1">
    <source>
        <dbReference type="ARBA" id="ARBA00004141"/>
    </source>
</evidence>
<proteinExistence type="inferred from homology"/>
<dbReference type="GO" id="GO:0016020">
    <property type="term" value="C:membrane"/>
    <property type="evidence" value="ECO:0007669"/>
    <property type="project" value="UniProtKB-SubCell"/>
</dbReference>
<dbReference type="PANTHER" id="PTHR10766:SF41">
    <property type="entry name" value="TRANSMEMBRANE 9 SUPERFAMILY MEMBER 3"/>
    <property type="match status" value="1"/>
</dbReference>
<feature type="transmembrane region" description="Helical" evidence="7">
    <location>
        <begin position="543"/>
        <end position="565"/>
    </location>
</feature>
<evidence type="ECO:0000313" key="9">
    <source>
        <dbReference type="WBParaSite" id="ALUE_0001545601-mRNA-1"/>
    </source>
</evidence>
<keyword evidence="6 7" id="KW-0472">Membrane</keyword>
<evidence type="ECO:0000256" key="2">
    <source>
        <dbReference type="ARBA" id="ARBA00005227"/>
    </source>
</evidence>
<keyword evidence="8" id="KW-1185">Reference proteome</keyword>
<evidence type="ECO:0000256" key="3">
    <source>
        <dbReference type="ARBA" id="ARBA00022692"/>
    </source>
</evidence>
<comment type="similarity">
    <text evidence="2 7">Belongs to the nonaspanin (TM9SF) (TC 9.A.2) family.</text>
</comment>
<dbReference type="PANTHER" id="PTHR10766">
    <property type="entry name" value="TRANSMEMBRANE 9 SUPERFAMILY PROTEIN"/>
    <property type="match status" value="1"/>
</dbReference>
<feature type="signal peptide" evidence="7">
    <location>
        <begin position="1"/>
        <end position="18"/>
    </location>
</feature>
<dbReference type="Pfam" id="PF02990">
    <property type="entry name" value="EMP70"/>
    <property type="match status" value="2"/>
</dbReference>
<keyword evidence="4 7" id="KW-0732">Signal</keyword>
<feature type="transmembrane region" description="Helical" evidence="7">
    <location>
        <begin position="486"/>
        <end position="512"/>
    </location>
</feature>
<name>A0A0M3IC74_ASCLU</name>
<dbReference type="AlphaFoldDB" id="A0A0M3IC74"/>
<feature type="transmembrane region" description="Helical" evidence="7">
    <location>
        <begin position="456"/>
        <end position="480"/>
    </location>
</feature>
<feature type="chain" id="PRO_5007355406" description="Transmembrane 9 superfamily member" evidence="7">
    <location>
        <begin position="19"/>
        <end position="685"/>
    </location>
</feature>
<accession>A0A0M3IC74</accession>
<feature type="transmembrane region" description="Helical" evidence="7">
    <location>
        <begin position="615"/>
        <end position="634"/>
    </location>
</feature>
<dbReference type="WBParaSite" id="ALUE_0001545601-mRNA-1">
    <property type="protein sequence ID" value="ALUE_0001545601-mRNA-1"/>
    <property type="gene ID" value="ALUE_0001545601"/>
</dbReference>
<evidence type="ECO:0000256" key="4">
    <source>
        <dbReference type="ARBA" id="ARBA00022729"/>
    </source>
</evidence>
<comment type="subcellular location">
    <subcellularLocation>
        <location evidence="1">Membrane</location>
        <topology evidence="1">Multi-pass membrane protein</topology>
    </subcellularLocation>
</comment>
<protein>
    <recommendedName>
        <fullName evidence="7">Transmembrane 9 superfamily member</fullName>
    </recommendedName>
</protein>
<keyword evidence="5 7" id="KW-1133">Transmembrane helix</keyword>
<dbReference type="GO" id="GO:0072657">
    <property type="term" value="P:protein localization to membrane"/>
    <property type="evidence" value="ECO:0007669"/>
    <property type="project" value="TreeGrafter"/>
</dbReference>
<feature type="transmembrane region" description="Helical" evidence="7">
    <location>
        <begin position="577"/>
        <end position="603"/>
    </location>
</feature>
<keyword evidence="3 7" id="KW-0812">Transmembrane</keyword>
<evidence type="ECO:0000256" key="6">
    <source>
        <dbReference type="ARBA" id="ARBA00023136"/>
    </source>
</evidence>
<reference evidence="9" key="1">
    <citation type="submission" date="2017-02" db="UniProtKB">
        <authorList>
            <consortium name="WormBaseParasite"/>
        </authorList>
    </citation>
    <scope>IDENTIFICATION</scope>
</reference>
<organism evidence="8 9">
    <name type="scientific">Ascaris lumbricoides</name>
    <name type="common">Giant roundworm</name>
    <dbReference type="NCBI Taxonomy" id="6252"/>
    <lineage>
        <taxon>Eukaryota</taxon>
        <taxon>Metazoa</taxon>
        <taxon>Ecdysozoa</taxon>
        <taxon>Nematoda</taxon>
        <taxon>Chromadorea</taxon>
        <taxon>Rhabditida</taxon>
        <taxon>Spirurina</taxon>
        <taxon>Ascaridomorpha</taxon>
        <taxon>Ascaridoidea</taxon>
        <taxon>Ascarididae</taxon>
        <taxon>Ascaris</taxon>
    </lineage>
</organism>
<evidence type="ECO:0000313" key="8">
    <source>
        <dbReference type="Proteomes" id="UP000036681"/>
    </source>
</evidence>
<feature type="transmembrane region" description="Helical" evidence="7">
    <location>
        <begin position="319"/>
        <end position="343"/>
    </location>
</feature>
<feature type="transmembrane region" description="Helical" evidence="7">
    <location>
        <begin position="646"/>
        <end position="669"/>
    </location>
</feature>
<evidence type="ECO:0000256" key="7">
    <source>
        <dbReference type="RuleBase" id="RU363079"/>
    </source>
</evidence>
<sequence>MKRIALTVLLCAHLFVRADEHDHIYKDGEEVVLWMNTVGPYSNRQETYTYFSLPFCRGSKQSIGHYHETLGEALLGVELDFSGLDIKFKGEALLGVELDFSGLDIKFKENVEKMTFCKKTLTDEDYKAFIYAVQNNYWYQMYLDELPMYGMVGEIDSSSTPPTYKLFTHKKLEIGYNKNQIVDVNVTSDVRVPLLPNAEISFSYEVMWKPSDVEFDRRFDKYLDPSYVCLAILSVFFGKRLVKAVAYLQIHWFSIFNSFMMVIFLVGLVWMILVRTLRKDYARYQKDEDLDDMERDLGDEYGWKQVHGDIFRAPALPMLFSSLIGAGYHIFTVVVITIILAIIGEFYTDNFLASVDPPLPERDLGDEYGWKQVHGDIFRAPALPMLFSSLIGAGYHIFTVVVITIILAIIGEFYTERGSLLSAAIFVYAAASPVNGFAGGSMYARFGGKQWIRQMVMGAFLLPCSISAVAFLVNLVAIYYHASRAIPFTIMLAVTAICLFVILPLTLVGTVLGRNIKGQGDYPCRVNAVPRPIPDKKWFLEPWLIVMLGGVLPFGSIFIEMYFIFTSFWAYKIYYVYGFMLLVVLILSIVTMCVTVVCTYFLLNAEDYRWRWTSFLAGTSTAFYVYLYSIYYFIFKTKMYGLFQTVFYFGYMGLFSAALGLMCGTIGYVGTAKFVHKIYSTVKID</sequence>
<feature type="transmembrane region" description="Helical" evidence="7">
    <location>
        <begin position="420"/>
        <end position="444"/>
    </location>
</feature>